<feature type="compositionally biased region" description="Basic residues" evidence="6">
    <location>
        <begin position="961"/>
        <end position="971"/>
    </location>
</feature>
<dbReference type="PANTHER" id="PTHR23354">
    <property type="entry name" value="NUCLEOLAR PROTEIN 7/ESTROGEN RECEPTOR COACTIVATOR-RELATED"/>
    <property type="match status" value="1"/>
</dbReference>
<feature type="compositionally biased region" description="Basic and acidic residues" evidence="6">
    <location>
        <begin position="1014"/>
        <end position="1027"/>
    </location>
</feature>
<dbReference type="FunFam" id="3.10.350.10:FF:000002">
    <property type="entry name" value="Oxidation resistance protein 1 isoform X1"/>
    <property type="match status" value="1"/>
</dbReference>
<feature type="compositionally biased region" description="Basic and acidic residues" evidence="6">
    <location>
        <begin position="415"/>
        <end position="437"/>
    </location>
</feature>
<feature type="region of interest" description="Disordered" evidence="6">
    <location>
        <begin position="123"/>
        <end position="163"/>
    </location>
</feature>
<feature type="compositionally biased region" description="Basic and acidic residues" evidence="6">
    <location>
        <begin position="840"/>
        <end position="870"/>
    </location>
</feature>
<name>A0AAW1BMV4_CROAD</name>
<dbReference type="GO" id="GO:0005739">
    <property type="term" value="C:mitochondrion"/>
    <property type="evidence" value="ECO:0007669"/>
    <property type="project" value="UniProtKB-SubCell"/>
</dbReference>
<feature type="region of interest" description="Disordered" evidence="6">
    <location>
        <begin position="39"/>
        <end position="65"/>
    </location>
</feature>
<keyword evidence="3" id="KW-0496">Mitochondrion</keyword>
<dbReference type="Gene3D" id="3.10.350.10">
    <property type="entry name" value="LysM domain"/>
    <property type="match status" value="1"/>
</dbReference>
<feature type="compositionally biased region" description="Basic residues" evidence="6">
    <location>
        <begin position="824"/>
        <end position="839"/>
    </location>
</feature>
<feature type="compositionally biased region" description="Basic residues" evidence="6">
    <location>
        <begin position="746"/>
        <end position="755"/>
    </location>
</feature>
<comment type="function">
    <text evidence="4">May be involved in protection from oxidative damage.</text>
</comment>
<feature type="compositionally biased region" description="Basic and acidic residues" evidence="6">
    <location>
        <begin position="52"/>
        <end position="64"/>
    </location>
</feature>
<accession>A0AAW1BMV4</accession>
<evidence type="ECO:0000256" key="4">
    <source>
        <dbReference type="ARBA" id="ARBA00037112"/>
    </source>
</evidence>
<feature type="compositionally biased region" description="Low complexity" evidence="6">
    <location>
        <begin position="123"/>
        <end position="144"/>
    </location>
</feature>
<evidence type="ECO:0000256" key="1">
    <source>
        <dbReference type="ARBA" id="ARBA00004173"/>
    </source>
</evidence>
<feature type="region of interest" description="Disordered" evidence="6">
    <location>
        <begin position="285"/>
        <end position="321"/>
    </location>
</feature>
<keyword evidence="10" id="KW-1185">Reference proteome</keyword>
<comment type="similarity">
    <text evidence="2">Belongs to the OXR1 family.</text>
</comment>
<dbReference type="SMART" id="SM00584">
    <property type="entry name" value="TLDc"/>
    <property type="match status" value="1"/>
</dbReference>
<feature type="compositionally biased region" description="Basic residues" evidence="6">
    <location>
        <begin position="1028"/>
        <end position="1040"/>
    </location>
</feature>
<dbReference type="GO" id="GO:0005634">
    <property type="term" value="C:nucleus"/>
    <property type="evidence" value="ECO:0007669"/>
    <property type="project" value="TreeGrafter"/>
</dbReference>
<evidence type="ECO:0000259" key="7">
    <source>
        <dbReference type="PROSITE" id="PS51782"/>
    </source>
</evidence>
<evidence type="ECO:0000256" key="2">
    <source>
        <dbReference type="ARBA" id="ARBA00009540"/>
    </source>
</evidence>
<evidence type="ECO:0000256" key="3">
    <source>
        <dbReference type="ARBA" id="ARBA00023128"/>
    </source>
</evidence>
<dbReference type="SMART" id="SM00257">
    <property type="entry name" value="LysM"/>
    <property type="match status" value="1"/>
</dbReference>
<comment type="caution">
    <text evidence="9">The sequence shown here is derived from an EMBL/GenBank/DDBJ whole genome shotgun (WGS) entry which is preliminary data.</text>
</comment>
<evidence type="ECO:0000313" key="10">
    <source>
        <dbReference type="Proteomes" id="UP001474421"/>
    </source>
</evidence>
<feature type="compositionally biased region" description="Basic residues" evidence="6">
    <location>
        <begin position="1001"/>
        <end position="1013"/>
    </location>
</feature>
<feature type="compositionally biased region" description="Basic and acidic residues" evidence="6">
    <location>
        <begin position="732"/>
        <end position="745"/>
    </location>
</feature>
<feature type="region of interest" description="Disordered" evidence="6">
    <location>
        <begin position="700"/>
        <end position="1051"/>
    </location>
</feature>
<dbReference type="Pfam" id="PF01476">
    <property type="entry name" value="LysM"/>
    <property type="match status" value="1"/>
</dbReference>
<feature type="domain" description="TLDc" evidence="8">
    <location>
        <begin position="1039"/>
        <end position="1200"/>
    </location>
</feature>
<dbReference type="PROSITE" id="PS51782">
    <property type="entry name" value="LYSM"/>
    <property type="match status" value="1"/>
</dbReference>
<feature type="compositionally biased region" description="Basic and acidic residues" evidence="6">
    <location>
        <begin position="285"/>
        <end position="295"/>
    </location>
</feature>
<evidence type="ECO:0000256" key="5">
    <source>
        <dbReference type="ARBA" id="ARBA00040604"/>
    </source>
</evidence>
<feature type="compositionally biased region" description="Basic and acidic residues" evidence="6">
    <location>
        <begin position="1041"/>
        <end position="1050"/>
    </location>
</feature>
<feature type="compositionally biased region" description="Basic and acidic residues" evidence="6">
    <location>
        <begin position="146"/>
        <end position="161"/>
    </location>
</feature>
<dbReference type="AlphaFoldDB" id="A0AAW1BMV4"/>
<dbReference type="GO" id="GO:0006979">
    <property type="term" value="P:response to oxidative stress"/>
    <property type="evidence" value="ECO:0007669"/>
    <property type="project" value="TreeGrafter"/>
</dbReference>
<evidence type="ECO:0000259" key="8">
    <source>
        <dbReference type="PROSITE" id="PS51886"/>
    </source>
</evidence>
<dbReference type="PROSITE" id="PS51886">
    <property type="entry name" value="TLDC"/>
    <property type="match status" value="1"/>
</dbReference>
<gene>
    <name evidence="9" type="ORF">NXF25_007922</name>
</gene>
<feature type="compositionally biased region" description="Basic and acidic residues" evidence="6">
    <location>
        <begin position="895"/>
        <end position="960"/>
    </location>
</feature>
<dbReference type="InterPro" id="IPR006571">
    <property type="entry name" value="TLDc_dom"/>
</dbReference>
<dbReference type="PANTHER" id="PTHR23354:SF69">
    <property type="entry name" value="OXIDATION RESISTANCE PROTEIN 1"/>
    <property type="match status" value="1"/>
</dbReference>
<dbReference type="InterPro" id="IPR018392">
    <property type="entry name" value="LysM"/>
</dbReference>
<proteinExistence type="inferred from homology"/>
<sequence length="1200" mass="139083">MEYLTTFTGKSGRLLRGTANRLWGAVPGAGNLRQVHFQDSQHDGAPSPPDTGQKKTIDKKDGRRMSFQKPKGTIEYIVESRDSLNTVALKFDTTPNELVQLNKLFSRAVVPGQVLYVPDPEYLSSVESSPSLSPESPLSPTSSEAEAEKTADSDGAQKKETTSIPAYPCVRSTRVVSSTSEEEEAFTEKFLKINCKYITNNKGTVTGVLLVTPNNIMFDPHKTDPLVQQNGCEEYGIMCPMEEVMSAAMYKDADGKMQDSLPIDVGQLSVKDLCHFKKITRSNTDEMELRMRDTGNDSASTAPRSTEESLSEDVFTESELSPIREELLDDLRQDKSSGASSESVQTVNHAIGEYIKDISDSANIGDVNSSGEQPLNNDSASVNEAVDSKAADKAIKGVQNIETCQEPIEGNIPENEQHLDSEKTDSQKEATNEEETVKLPTQDSETDTEMLRKLWKSHTMQQAKQQRDNIHREVHKEMKHKMATIDGTIEGSLIKEKRRHRLYKFLCLKVGKPMRKTFVSQASALMQQYAQRDKKHEYWFAVPSERTEHLYAFFVQWSPEIYAEDTGESNREPGFIVVKKIETQSGEDSINEIAVKEWEVVSVAEYHRRIDALISEELRTLCRRLKITTREDTYSKQGTTIKTELEPEAFRPNLSDPSELLQLDQIEKKLSSSALTLSSPLSVDEAACFKWFATEAEGEREERGRKERERGKRKKEKERGRGERKERKRKREKEEREREKKEERKGGKRKKGREKRKGEGEREERERGKKGKRKRRKERKRKRKKEKREREMKERERGRERKEIEREKEERKERGEKGRGERGKKGKRKEKGKERKRKEERKDRKGERGRKGMKERERERKGGERKEERGRKRKEKGRRKRKGREERGRGKRKREGREERKREREKRKGDERKGEGGERKEIEREKGKGEGEREERGKEREKEKREREMKEEGEREERGRKEKGRGKRKERGKREKEKRKGDEIGGRGRERKEIEREKGRKEKKRERERKGKRKEREKEERKEEREKGKKGRKRGRKEKGRGREKEERLTKQLPPRTIGYPWTLVYSTAKHGMSLKTLYRTMAGLDTPVLLVIKDSDGQIFGALASEPFKVSDGFYGTGETFLFTFCPEFEVFKWTGDNMFFLKGDMDALAFGGGGGEFALWLDGDLYHGRSHSCKTFGNRTLSKKEDFIIQDIEIWGFE</sequence>
<feature type="region of interest" description="Disordered" evidence="6">
    <location>
        <begin position="404"/>
        <end position="447"/>
    </location>
</feature>
<evidence type="ECO:0000313" key="9">
    <source>
        <dbReference type="EMBL" id="KAK9403095.1"/>
    </source>
</evidence>
<feature type="compositionally biased region" description="Basic residues" evidence="6">
    <location>
        <begin position="768"/>
        <end position="787"/>
    </location>
</feature>
<comment type="subcellular location">
    <subcellularLocation>
        <location evidence="1">Mitochondrion</location>
    </subcellularLocation>
</comment>
<feature type="compositionally biased region" description="Basic residues" evidence="6">
    <location>
        <begin position="871"/>
        <end position="882"/>
    </location>
</feature>
<dbReference type="SUPFAM" id="SSF54106">
    <property type="entry name" value="LysM domain"/>
    <property type="match status" value="1"/>
</dbReference>
<dbReference type="Proteomes" id="UP001474421">
    <property type="component" value="Unassembled WGS sequence"/>
</dbReference>
<evidence type="ECO:0000256" key="6">
    <source>
        <dbReference type="SAM" id="MobiDB-lite"/>
    </source>
</evidence>
<reference evidence="9 10" key="1">
    <citation type="journal article" date="2024" name="Proc. Natl. Acad. Sci. U.S.A.">
        <title>The genetic regulatory architecture and epigenomic basis for age-related changes in rattlesnake venom.</title>
        <authorList>
            <person name="Hogan M.P."/>
            <person name="Holding M.L."/>
            <person name="Nystrom G.S."/>
            <person name="Colston T.J."/>
            <person name="Bartlett D.A."/>
            <person name="Mason A.J."/>
            <person name="Ellsworth S.A."/>
            <person name="Rautsaw R.M."/>
            <person name="Lawrence K.C."/>
            <person name="Strickland J.L."/>
            <person name="He B."/>
            <person name="Fraser P."/>
            <person name="Margres M.J."/>
            <person name="Gilbert D.M."/>
            <person name="Gibbs H.L."/>
            <person name="Parkinson C.L."/>
            <person name="Rokyta D.R."/>
        </authorList>
    </citation>
    <scope>NUCLEOTIDE SEQUENCE [LARGE SCALE GENOMIC DNA]</scope>
    <source>
        <strain evidence="9">DRR0105</strain>
    </source>
</reference>
<feature type="compositionally biased region" description="Basic and acidic residues" evidence="6">
    <location>
        <begin position="972"/>
        <end position="1000"/>
    </location>
</feature>
<feature type="compositionally biased region" description="Basic and acidic residues" evidence="6">
    <location>
        <begin position="756"/>
        <end position="767"/>
    </location>
</feature>
<protein>
    <recommendedName>
        <fullName evidence="5">Oxidation resistance protein 1</fullName>
    </recommendedName>
</protein>
<dbReference type="EMBL" id="JAOTOJ010000003">
    <property type="protein sequence ID" value="KAK9403095.1"/>
    <property type="molecule type" value="Genomic_DNA"/>
</dbReference>
<feature type="compositionally biased region" description="Basic and acidic residues" evidence="6">
    <location>
        <begin position="788"/>
        <end position="823"/>
    </location>
</feature>
<dbReference type="CDD" id="cd00118">
    <property type="entry name" value="LysM"/>
    <property type="match status" value="1"/>
</dbReference>
<feature type="domain" description="LysM" evidence="7">
    <location>
        <begin position="74"/>
        <end position="117"/>
    </location>
</feature>
<dbReference type="InterPro" id="IPR036779">
    <property type="entry name" value="LysM_dom_sf"/>
</dbReference>
<organism evidence="9 10">
    <name type="scientific">Crotalus adamanteus</name>
    <name type="common">Eastern diamondback rattlesnake</name>
    <dbReference type="NCBI Taxonomy" id="8729"/>
    <lineage>
        <taxon>Eukaryota</taxon>
        <taxon>Metazoa</taxon>
        <taxon>Chordata</taxon>
        <taxon>Craniata</taxon>
        <taxon>Vertebrata</taxon>
        <taxon>Euteleostomi</taxon>
        <taxon>Lepidosauria</taxon>
        <taxon>Squamata</taxon>
        <taxon>Bifurcata</taxon>
        <taxon>Unidentata</taxon>
        <taxon>Episquamata</taxon>
        <taxon>Toxicofera</taxon>
        <taxon>Serpentes</taxon>
        <taxon>Colubroidea</taxon>
        <taxon>Viperidae</taxon>
        <taxon>Crotalinae</taxon>
        <taxon>Crotalus</taxon>
    </lineage>
</organism>
<feature type="compositionally biased region" description="Basic and acidic residues" evidence="6">
    <location>
        <begin position="700"/>
        <end position="710"/>
    </location>
</feature>
<dbReference type="Pfam" id="PF07534">
    <property type="entry name" value="TLD"/>
    <property type="match status" value="1"/>
</dbReference>